<proteinExistence type="inferred from homology"/>
<dbReference type="PANTHER" id="PTHR38108:SF1">
    <property type="entry name" value="UPF0319 PROTEIN YCCT"/>
    <property type="match status" value="1"/>
</dbReference>
<gene>
    <name evidence="4" type="ORF">J3U76_03420</name>
</gene>
<evidence type="ECO:0000256" key="2">
    <source>
        <dbReference type="ARBA" id="ARBA00022729"/>
    </source>
</evidence>
<dbReference type="RefSeq" id="WP_208004431.1">
    <property type="nucleotide sequence ID" value="NZ_JAGDFX010000003.1"/>
</dbReference>
<accession>A0ABS3NDU6</accession>
<keyword evidence="5" id="KW-1185">Reference proteome</keyword>
<evidence type="ECO:0000256" key="3">
    <source>
        <dbReference type="SAM" id="SignalP"/>
    </source>
</evidence>
<feature type="chain" id="PRO_5045166921" evidence="3">
    <location>
        <begin position="22"/>
        <end position="210"/>
    </location>
</feature>
<comment type="caution">
    <text evidence="4">The sequence shown here is derived from an EMBL/GenBank/DDBJ whole genome shotgun (WGS) entry which is preliminary data.</text>
</comment>
<dbReference type="EMBL" id="JAGDFX010000003">
    <property type="protein sequence ID" value="MBO1518695.1"/>
    <property type="molecule type" value="Genomic_DNA"/>
</dbReference>
<dbReference type="Pfam" id="PF09829">
    <property type="entry name" value="DUF2057"/>
    <property type="match status" value="1"/>
</dbReference>
<reference evidence="4 5" key="1">
    <citation type="submission" date="2021-03" db="EMBL/GenBank/DDBJ databases">
        <title>Oceanisphaera sp. nov., isolated from the intestine.</title>
        <authorList>
            <person name="Zhao L.-H."/>
            <person name="Shi L.-F."/>
        </authorList>
    </citation>
    <scope>NUCLEOTIDE SEQUENCE [LARGE SCALE GENOMIC DNA]</scope>
    <source>
        <strain evidence="4 5">DM8</strain>
    </source>
</reference>
<evidence type="ECO:0000256" key="1">
    <source>
        <dbReference type="ARBA" id="ARBA00008490"/>
    </source>
</evidence>
<dbReference type="InterPro" id="IPR018635">
    <property type="entry name" value="UPF0319"/>
</dbReference>
<evidence type="ECO:0000313" key="5">
    <source>
        <dbReference type="Proteomes" id="UP000664882"/>
    </source>
</evidence>
<comment type="similarity">
    <text evidence="1">Belongs to the UPF0319 family.</text>
</comment>
<dbReference type="Proteomes" id="UP000664882">
    <property type="component" value="Unassembled WGS sequence"/>
</dbReference>
<name>A0ABS3NDU6_9GAMM</name>
<keyword evidence="2 3" id="KW-0732">Signal</keyword>
<feature type="signal peptide" evidence="3">
    <location>
        <begin position="1"/>
        <end position="21"/>
    </location>
</feature>
<protein>
    <submittedName>
        <fullName evidence="4">DUF2057 domain-containing protein</fullName>
    </submittedName>
</protein>
<evidence type="ECO:0000313" key="4">
    <source>
        <dbReference type="EMBL" id="MBO1518695.1"/>
    </source>
</evidence>
<organism evidence="4 5">
    <name type="scientific">Oceanisphaera pacifica</name>
    <dbReference type="NCBI Taxonomy" id="2818389"/>
    <lineage>
        <taxon>Bacteria</taxon>
        <taxon>Pseudomonadati</taxon>
        <taxon>Pseudomonadota</taxon>
        <taxon>Gammaproteobacteria</taxon>
        <taxon>Aeromonadales</taxon>
        <taxon>Aeromonadaceae</taxon>
        <taxon>Oceanisphaera</taxon>
    </lineage>
</organism>
<dbReference type="PANTHER" id="PTHR38108">
    <property type="entry name" value="UPF0319 PROTEIN YCCT"/>
    <property type="match status" value="1"/>
</dbReference>
<sequence length="210" mass="23211">MKTRLTLAALALAGLSFGANAATFEAAKPYQLLLVDGEKTKHSAFNTVHSTEVKGGKHQFVLEYVEDYSTKQHIRVMEGDPVIINLDTPADANLSVEYKKPINYQQARAFLRDQASQISIVDKRTGQAVAAEVYTIHRPAGLNLASGIQDYLKVENKDFNGRTDAAVAAATAKFGDAAVDADSLDMLKYWWNSADKDTQRAFQIWMIQQQ</sequence>